<dbReference type="OrthoDB" id="1906396at2759"/>
<dbReference type="PANTHER" id="PTHR46835:SF4">
    <property type="entry name" value="B-ZIP PROTEIN"/>
    <property type="match status" value="1"/>
</dbReference>
<dbReference type="GO" id="GO:0005634">
    <property type="term" value="C:nucleus"/>
    <property type="evidence" value="ECO:0007669"/>
    <property type="project" value="UniProtKB-ARBA"/>
</dbReference>
<organism evidence="3 4">
    <name type="scientific">Cuscuta europaea</name>
    <name type="common">European dodder</name>
    <dbReference type="NCBI Taxonomy" id="41803"/>
    <lineage>
        <taxon>Eukaryota</taxon>
        <taxon>Viridiplantae</taxon>
        <taxon>Streptophyta</taxon>
        <taxon>Embryophyta</taxon>
        <taxon>Tracheophyta</taxon>
        <taxon>Spermatophyta</taxon>
        <taxon>Magnoliopsida</taxon>
        <taxon>eudicotyledons</taxon>
        <taxon>Gunneridae</taxon>
        <taxon>Pentapetalae</taxon>
        <taxon>asterids</taxon>
        <taxon>lamiids</taxon>
        <taxon>Solanales</taxon>
        <taxon>Convolvulaceae</taxon>
        <taxon>Cuscuteae</taxon>
        <taxon>Cuscuta</taxon>
        <taxon>Cuscuta subgen. Cuscuta</taxon>
    </lineage>
</organism>
<dbReference type="SMART" id="SM00338">
    <property type="entry name" value="BRLZ"/>
    <property type="match status" value="1"/>
</dbReference>
<dbReference type="InterPro" id="IPR004827">
    <property type="entry name" value="bZIP"/>
</dbReference>
<evidence type="ECO:0000259" key="2">
    <source>
        <dbReference type="SMART" id="SM00338"/>
    </source>
</evidence>
<evidence type="ECO:0000313" key="3">
    <source>
        <dbReference type="EMBL" id="CAH9097325.1"/>
    </source>
</evidence>
<dbReference type="CDD" id="cd14703">
    <property type="entry name" value="bZIP_plant_RF2"/>
    <property type="match status" value="1"/>
</dbReference>
<feature type="domain" description="BZIP" evidence="2">
    <location>
        <begin position="184"/>
        <end position="240"/>
    </location>
</feature>
<dbReference type="EMBL" id="CAMAPE010000035">
    <property type="protein sequence ID" value="CAH9097325.1"/>
    <property type="molecule type" value="Genomic_DNA"/>
</dbReference>
<reference evidence="3" key="1">
    <citation type="submission" date="2022-07" db="EMBL/GenBank/DDBJ databases">
        <authorList>
            <person name="Macas J."/>
            <person name="Novak P."/>
            <person name="Neumann P."/>
        </authorList>
    </citation>
    <scope>NUCLEOTIDE SEQUENCE</scope>
</reference>
<gene>
    <name evidence="3" type="ORF">CEURO_LOCUS13799</name>
</gene>
<dbReference type="GO" id="GO:0003700">
    <property type="term" value="F:DNA-binding transcription factor activity"/>
    <property type="evidence" value="ECO:0007669"/>
    <property type="project" value="InterPro"/>
</dbReference>
<dbReference type="InterPro" id="IPR044797">
    <property type="entry name" value="At4g06598-like"/>
</dbReference>
<name>A0A9P0ZBN1_CUSEU</name>
<feature type="region of interest" description="Disordered" evidence="1">
    <location>
        <begin position="171"/>
        <end position="194"/>
    </location>
</feature>
<proteinExistence type="predicted"/>
<keyword evidence="4" id="KW-1185">Reference proteome</keyword>
<dbReference type="AlphaFoldDB" id="A0A9P0ZBN1"/>
<evidence type="ECO:0000256" key="1">
    <source>
        <dbReference type="SAM" id="MobiDB-lite"/>
    </source>
</evidence>
<dbReference type="Proteomes" id="UP001152484">
    <property type="component" value="Unassembled WGS sequence"/>
</dbReference>
<accession>A0A9P0ZBN1</accession>
<comment type="caution">
    <text evidence="3">The sequence shown here is derived from an EMBL/GenBank/DDBJ whole genome shotgun (WGS) entry which is preliminary data.</text>
</comment>
<evidence type="ECO:0000313" key="4">
    <source>
        <dbReference type="Proteomes" id="UP001152484"/>
    </source>
</evidence>
<protein>
    <recommendedName>
        <fullName evidence="2">BZIP domain-containing protein</fullName>
    </recommendedName>
</protein>
<sequence>MSRQAHLPPRCPLQKKTIIYPNSGPISPTLFNDNQFHPKHHRSSSQSLIVDEQPAWLDELLSESESNACGGMSHRRSASDSLTLLDEILPLPSLNIRDEANESSGAVCDESLEGSKSTCVYGPNSPRGKGKETFPDDAIVSALSEYVSQNALQCSDWSLSLSETAHRDLAGDATGSNGENNVEAKPVKRHPGQRSRVRKLQYIAELERTVDTLQTVRSDLAAKVASLLQQHTALSFENSELKQKIIRLQQEKLIVDARYHSLRKELEKPKPRDKLRSSTGSMPTWHALDFGRLKLNCISTSCETRAAGSYRSSNQTPTEL</sequence>
<dbReference type="PANTHER" id="PTHR46835">
    <property type="entry name" value="BASIC-LEUCINE ZIPPER (BZIP) TRANSCRIPTION FACTOR FAMILY PROTEIN-RELATED"/>
    <property type="match status" value="1"/>
</dbReference>
<dbReference type="InterPro" id="IPR044759">
    <property type="entry name" value="bZIP_RF2"/>
</dbReference>
<dbReference type="Gene3D" id="1.20.5.170">
    <property type="match status" value="1"/>
</dbReference>